<evidence type="ECO:0008006" key="3">
    <source>
        <dbReference type="Google" id="ProtNLM"/>
    </source>
</evidence>
<dbReference type="RefSeq" id="WP_306074885.1">
    <property type="nucleotide sequence ID" value="NZ_JAROBZ020000001.1"/>
</dbReference>
<evidence type="ECO:0000313" key="2">
    <source>
        <dbReference type="Proteomes" id="UP001241748"/>
    </source>
</evidence>
<evidence type="ECO:0000313" key="1">
    <source>
        <dbReference type="EMBL" id="MFB3167344.1"/>
    </source>
</evidence>
<sequence length="190" mass="22079">MEVICDNQGEVNDITKKQFYSLNTYLSEQEITSINSWILKIKNENVHKKIQQRNKHVNRAIKTLGLKYNKIGNGKTRIVFDLENGYVLKVALNCHGIWGNENEYKLFFNSPSHIQKHLCPVKDFGYGWIIMKKMTQKPSKKDYSEKLSILIKKFKENGIEAKDMRKNNLALSENGEIIVIDYAMFDVTSD</sequence>
<dbReference type="Proteomes" id="UP001241748">
    <property type="component" value="Unassembled WGS sequence"/>
</dbReference>
<proteinExistence type="predicted"/>
<dbReference type="EMBL" id="JAROBZ020000001">
    <property type="protein sequence ID" value="MFB3167344.1"/>
    <property type="molecule type" value="Genomic_DNA"/>
</dbReference>
<comment type="caution">
    <text evidence="1">The sequence shown here is derived from an EMBL/GenBank/DDBJ whole genome shotgun (WGS) entry which is preliminary data.</text>
</comment>
<reference evidence="1 2" key="1">
    <citation type="submission" date="2024-05" db="EMBL/GenBank/DDBJ databases">
        <authorList>
            <person name="Venkateswaran K."/>
        </authorList>
    </citation>
    <scope>NUCLEOTIDE SEQUENCE [LARGE SCALE GENOMIC DNA]</scope>
    <source>
        <strain evidence="1 2">179-C4-2-HS</strain>
    </source>
</reference>
<gene>
    <name evidence="1" type="ORF">P5G62_009490</name>
</gene>
<protein>
    <recommendedName>
        <fullName evidence="3">Serine/threonine protein kinase</fullName>
    </recommendedName>
</protein>
<accession>A0ABV4YR53</accession>
<organism evidence="1 2">
    <name type="scientific">Neobacillus driksii</name>
    <dbReference type="NCBI Taxonomy" id="3035913"/>
    <lineage>
        <taxon>Bacteria</taxon>
        <taxon>Bacillati</taxon>
        <taxon>Bacillota</taxon>
        <taxon>Bacilli</taxon>
        <taxon>Bacillales</taxon>
        <taxon>Bacillaceae</taxon>
        <taxon>Neobacillus</taxon>
    </lineage>
</organism>
<name>A0ABV4YR53_9BACI</name>
<keyword evidence="2" id="KW-1185">Reference proteome</keyword>